<dbReference type="PANTHER" id="PTHR23429:SF0">
    <property type="entry name" value="GLUCOSE-6-PHOSPHATE 1-DEHYDROGENASE"/>
    <property type="match status" value="1"/>
</dbReference>
<evidence type="ECO:0000259" key="9">
    <source>
        <dbReference type="Pfam" id="PF02781"/>
    </source>
</evidence>
<comment type="caution">
    <text evidence="7">Lacks conserved residue(s) required for the propagation of feature annotation.</text>
</comment>
<dbReference type="GO" id="GO:0009051">
    <property type="term" value="P:pentose-phosphate shunt, oxidative branch"/>
    <property type="evidence" value="ECO:0007669"/>
    <property type="project" value="TreeGrafter"/>
</dbReference>
<dbReference type="UniPathway" id="UPA00115">
    <property type="reaction ID" value="UER00408"/>
</dbReference>
<dbReference type="EC" id="1.1.1.49" evidence="7"/>
<keyword evidence="5 7" id="KW-0560">Oxidoreductase</keyword>
<feature type="domain" description="Glucose-6-phosphate dehydrogenase C-terminal" evidence="9">
    <location>
        <begin position="237"/>
        <end position="506"/>
    </location>
</feature>
<dbReference type="GO" id="GO:0005829">
    <property type="term" value="C:cytosol"/>
    <property type="evidence" value="ECO:0007669"/>
    <property type="project" value="TreeGrafter"/>
</dbReference>
<evidence type="ECO:0000313" key="11">
    <source>
        <dbReference type="Proteomes" id="UP000231383"/>
    </source>
</evidence>
<name>A0A2M8F4S9_9BACT</name>
<proteinExistence type="inferred from homology"/>
<feature type="binding site" evidence="7">
    <location>
        <position position="264"/>
    </location>
    <ligand>
        <name>substrate</name>
    </ligand>
</feature>
<dbReference type="InterPro" id="IPR022674">
    <property type="entry name" value="G6P_DH_NAD-bd"/>
</dbReference>
<dbReference type="PROSITE" id="PS00069">
    <property type="entry name" value="G6P_DEHYDROGENASE"/>
    <property type="match status" value="1"/>
</dbReference>
<feature type="binding site" evidence="7">
    <location>
        <position position="283"/>
    </location>
    <ligand>
        <name>substrate</name>
    </ligand>
</feature>
<dbReference type="GO" id="GO:0006006">
    <property type="term" value="P:glucose metabolic process"/>
    <property type="evidence" value="ECO:0007669"/>
    <property type="project" value="UniProtKB-KW"/>
</dbReference>
<feature type="binding site" evidence="7">
    <location>
        <position position="89"/>
    </location>
    <ligand>
        <name>NADP(+)</name>
        <dbReference type="ChEBI" id="CHEBI:58349"/>
    </ligand>
</feature>
<dbReference type="Pfam" id="PF02781">
    <property type="entry name" value="G6PD_C"/>
    <property type="match status" value="1"/>
</dbReference>
<dbReference type="AlphaFoldDB" id="A0A2M8F4S9"/>
<dbReference type="PRINTS" id="PR00079">
    <property type="entry name" value="G6PDHDRGNASE"/>
</dbReference>
<dbReference type="InterPro" id="IPR022675">
    <property type="entry name" value="G6P_DH_C"/>
</dbReference>
<evidence type="ECO:0000256" key="1">
    <source>
        <dbReference type="ARBA" id="ARBA00004937"/>
    </source>
</evidence>
<evidence type="ECO:0000256" key="6">
    <source>
        <dbReference type="ARBA" id="ARBA00023277"/>
    </source>
</evidence>
<dbReference type="InterPro" id="IPR019796">
    <property type="entry name" value="G6P_DH_AS"/>
</dbReference>
<comment type="pathway">
    <text evidence="1 7">Carbohydrate degradation; pentose phosphate pathway; D-ribulose 5-phosphate from D-glucose 6-phosphate (oxidative stage): step 1/3.</text>
</comment>
<comment type="function">
    <text evidence="7">Catalyzes the oxidation of glucose 6-phosphate to 6-phosphogluconolactone.</text>
</comment>
<dbReference type="GO" id="GO:0004345">
    <property type="term" value="F:glucose-6-phosphate dehydrogenase activity"/>
    <property type="evidence" value="ECO:0007669"/>
    <property type="project" value="UniProtKB-UniRule"/>
</dbReference>
<dbReference type="PANTHER" id="PTHR23429">
    <property type="entry name" value="GLUCOSE-6-PHOSPHATE 1-DEHYDROGENASE G6PD"/>
    <property type="match status" value="1"/>
</dbReference>
<feature type="binding site" evidence="7">
    <location>
        <position position="226"/>
    </location>
    <ligand>
        <name>substrate</name>
    </ligand>
</feature>
<evidence type="ECO:0000256" key="3">
    <source>
        <dbReference type="ARBA" id="ARBA00022526"/>
    </source>
</evidence>
<feature type="binding site" evidence="7">
    <location>
        <position position="230"/>
    </location>
    <ligand>
        <name>substrate</name>
    </ligand>
</feature>
<dbReference type="PIRSF" id="PIRSF000110">
    <property type="entry name" value="G6PD"/>
    <property type="match status" value="1"/>
</dbReference>
<gene>
    <name evidence="7 10" type="primary">zwf</name>
    <name evidence="10" type="ORF">CO051_00120</name>
</gene>
<dbReference type="Pfam" id="PF00479">
    <property type="entry name" value="G6PD_N"/>
    <property type="match status" value="1"/>
</dbReference>
<comment type="catalytic activity">
    <reaction evidence="7">
        <text>D-glucose 6-phosphate + NADP(+) = 6-phospho-D-glucono-1,5-lactone + NADPH + H(+)</text>
        <dbReference type="Rhea" id="RHEA:15841"/>
        <dbReference type="ChEBI" id="CHEBI:15378"/>
        <dbReference type="ChEBI" id="CHEBI:57783"/>
        <dbReference type="ChEBI" id="CHEBI:57955"/>
        <dbReference type="ChEBI" id="CHEBI:58349"/>
        <dbReference type="ChEBI" id="CHEBI:61548"/>
        <dbReference type="EC" id="1.1.1.49"/>
    </reaction>
</comment>
<dbReference type="InterPro" id="IPR001282">
    <property type="entry name" value="G6P_DH"/>
</dbReference>
<protein>
    <recommendedName>
        <fullName evidence="7">Glucose-6-phosphate 1-dehydrogenase</fullName>
        <shortName evidence="7">G6PD</shortName>
        <ecNumber evidence="7">1.1.1.49</ecNumber>
    </recommendedName>
</protein>
<dbReference type="SUPFAM" id="SSF55347">
    <property type="entry name" value="Glyceraldehyde-3-phosphate dehydrogenase-like, C-terminal domain"/>
    <property type="match status" value="1"/>
</dbReference>
<sequence>MTTWLSTERVYVKTCELLRLSSYIRLSSAIRYNLLMNDISQPSKFELPTIFVIFGVTGDLVKKKILKALYHLYRKKRLPQRFRIYGFSRRDYDDGKLRSYLREIMQTNSYKEPEYFDEFLQAFSYVKGDFNIKVAYDDLAKTLGRVDGEWSICSNKLFYLAVPPTSYSDIVTNLHESGLTKPCGPEEGWTRVILEKPFGTDLATALGLDRQLGDLFKEEQIYRVDHYLGKETVKNILVFRFSNSFLTPSWNKNYIEKIEVRLLEHLDVQSRGEFYDKVGALRDVGQNHMLQLLGLFIMDHPYKFIPEDIRNKRSEALASLHVMSESDVAKRTYRGQYKGYLQEKGVDPKSQTETYFRIEARSDLPDFDGVPLILESGKAQECEMIEVIVTFKETPLCLYDVEGEQKNTLHYHIRPDEKITMKFFAKKPGFSNETAEHELGFDYNKAYSKELFVDDYESLLFDIIRGDQTLFVSTQEIMSEWKFIEPIVKTWKEQNKPALFEYEKGKKIEIKS</sequence>
<keyword evidence="6 7" id="KW-0119">Carbohydrate metabolism</keyword>
<dbReference type="InterPro" id="IPR036291">
    <property type="entry name" value="NAD(P)-bd_dom_sf"/>
</dbReference>
<comment type="caution">
    <text evidence="10">The sequence shown here is derived from an EMBL/GenBank/DDBJ whole genome shotgun (WGS) entry which is preliminary data.</text>
</comment>
<dbReference type="HAMAP" id="MF_00966">
    <property type="entry name" value="G6PD"/>
    <property type="match status" value="1"/>
</dbReference>
<reference evidence="11" key="1">
    <citation type="submission" date="2017-09" db="EMBL/GenBank/DDBJ databases">
        <title>Depth-based differentiation of microbial function through sediment-hosted aquifers and enrichment of novel symbionts in the deep terrestrial subsurface.</title>
        <authorList>
            <person name="Probst A.J."/>
            <person name="Ladd B."/>
            <person name="Jarett J.K."/>
            <person name="Geller-Mcgrath D.E."/>
            <person name="Sieber C.M.K."/>
            <person name="Emerson J.B."/>
            <person name="Anantharaman K."/>
            <person name="Thomas B.C."/>
            <person name="Malmstrom R."/>
            <person name="Stieglmeier M."/>
            <person name="Klingl A."/>
            <person name="Woyke T."/>
            <person name="Ryan C.M."/>
            <person name="Banfield J.F."/>
        </authorList>
    </citation>
    <scope>NUCLEOTIDE SEQUENCE [LARGE SCALE GENOMIC DNA]</scope>
</reference>
<evidence type="ECO:0000256" key="7">
    <source>
        <dbReference type="HAMAP-Rule" id="MF_00966"/>
    </source>
</evidence>
<evidence type="ECO:0000256" key="5">
    <source>
        <dbReference type="ARBA" id="ARBA00023002"/>
    </source>
</evidence>
<keyword evidence="4 7" id="KW-0521">NADP</keyword>
<dbReference type="NCBIfam" id="TIGR00871">
    <property type="entry name" value="zwf"/>
    <property type="match status" value="1"/>
</dbReference>
<evidence type="ECO:0000259" key="8">
    <source>
        <dbReference type="Pfam" id="PF00479"/>
    </source>
</evidence>
<feature type="binding site" evidence="7">
    <location>
        <position position="196"/>
    </location>
    <ligand>
        <name>NADP(+)</name>
        <dbReference type="ChEBI" id="CHEBI:58349"/>
    </ligand>
</feature>
<evidence type="ECO:0000313" key="10">
    <source>
        <dbReference type="EMBL" id="PJC34309.1"/>
    </source>
</evidence>
<feature type="binding site" evidence="7">
    <location>
        <begin position="129"/>
        <end position="130"/>
    </location>
    <ligand>
        <name>NADP(+)</name>
        <dbReference type="ChEBI" id="CHEBI:58349"/>
    </ligand>
</feature>
<evidence type="ECO:0000256" key="4">
    <source>
        <dbReference type="ARBA" id="ARBA00022857"/>
    </source>
</evidence>
<feature type="domain" description="Glucose-6-phosphate dehydrogenase NAD-binding" evidence="8">
    <location>
        <begin position="52"/>
        <end position="235"/>
    </location>
</feature>
<dbReference type="Gene3D" id="3.30.360.10">
    <property type="entry name" value="Dihydrodipicolinate Reductase, domain 2"/>
    <property type="match status" value="1"/>
</dbReference>
<comment type="similarity">
    <text evidence="2 7">Belongs to the glucose-6-phosphate dehydrogenase family.</text>
</comment>
<organism evidence="10 11">
    <name type="scientific">Candidatus Roizmanbacteria bacterium CG_4_9_14_0_2_um_filter_39_13</name>
    <dbReference type="NCBI Taxonomy" id="1974839"/>
    <lineage>
        <taxon>Bacteria</taxon>
        <taxon>Candidatus Roizmaniibacteriota</taxon>
    </lineage>
</organism>
<feature type="active site" description="Proton acceptor" evidence="7">
    <location>
        <position position="288"/>
    </location>
</feature>
<dbReference type="GO" id="GO:0050661">
    <property type="term" value="F:NADP binding"/>
    <property type="evidence" value="ECO:0007669"/>
    <property type="project" value="UniProtKB-UniRule"/>
</dbReference>
<dbReference type="Proteomes" id="UP000231383">
    <property type="component" value="Unassembled WGS sequence"/>
</dbReference>
<dbReference type="Gene3D" id="3.40.50.720">
    <property type="entry name" value="NAD(P)-binding Rossmann-like Domain"/>
    <property type="match status" value="1"/>
</dbReference>
<dbReference type="SUPFAM" id="SSF51735">
    <property type="entry name" value="NAD(P)-binding Rossmann-fold domains"/>
    <property type="match status" value="1"/>
</dbReference>
<evidence type="ECO:0000256" key="2">
    <source>
        <dbReference type="ARBA" id="ARBA00009975"/>
    </source>
</evidence>
<dbReference type="EMBL" id="PFSC01000003">
    <property type="protein sequence ID" value="PJC34309.1"/>
    <property type="molecule type" value="Genomic_DNA"/>
</dbReference>
<feature type="binding site" evidence="7">
    <location>
        <position position="378"/>
    </location>
    <ligand>
        <name>substrate</name>
    </ligand>
</feature>
<keyword evidence="3 7" id="KW-0313">Glucose metabolism</keyword>
<accession>A0A2M8F4S9</accession>